<dbReference type="InterPro" id="IPR001810">
    <property type="entry name" value="F-box_dom"/>
</dbReference>
<dbReference type="Pfam" id="PF07734">
    <property type="entry name" value="FBA_1"/>
    <property type="match status" value="1"/>
</dbReference>
<dbReference type="PANTHER" id="PTHR31672:SF13">
    <property type="entry name" value="F-BOX PROTEIN CPR30-LIKE"/>
    <property type="match status" value="1"/>
</dbReference>
<dbReference type="Pfam" id="PF00646">
    <property type="entry name" value="F-box"/>
    <property type="match status" value="1"/>
</dbReference>
<protein>
    <submittedName>
        <fullName evidence="3">Probable F-box protein At5g47300</fullName>
    </submittedName>
</protein>
<name>A0ABM0T7S7_CAMSA</name>
<dbReference type="RefSeq" id="XP_010422163.1">
    <property type="nucleotide sequence ID" value="XM_010423861.1"/>
</dbReference>
<dbReference type="SUPFAM" id="SSF81383">
    <property type="entry name" value="F-box domain"/>
    <property type="match status" value="1"/>
</dbReference>
<reference evidence="2" key="1">
    <citation type="journal article" date="2014" name="Nat. Commun.">
        <title>The emerging biofuel crop Camelina sativa retains a highly undifferentiated hexaploid genome structure.</title>
        <authorList>
            <person name="Kagale S."/>
            <person name="Koh C."/>
            <person name="Nixon J."/>
            <person name="Bollina V."/>
            <person name="Clarke W.E."/>
            <person name="Tuteja R."/>
            <person name="Spillane C."/>
            <person name="Robinson S.J."/>
            <person name="Links M.G."/>
            <person name="Clarke C."/>
            <person name="Higgins E.E."/>
            <person name="Huebert T."/>
            <person name="Sharpe A.G."/>
            <person name="Parkin I.A."/>
        </authorList>
    </citation>
    <scope>NUCLEOTIDE SEQUENCE [LARGE SCALE GENOMIC DNA]</scope>
    <source>
        <strain evidence="2">cv. DH55</strain>
    </source>
</reference>
<evidence type="ECO:0000313" key="3">
    <source>
        <dbReference type="RefSeq" id="XP_010422163.1"/>
    </source>
</evidence>
<dbReference type="InterPro" id="IPR011043">
    <property type="entry name" value="Gal_Oxase/kelch_b-propeller"/>
</dbReference>
<sequence length="372" mass="43701">MWQLPVNLVEEEILCRVPATSLKRLRSTCKLWNGLFNDRRFINNHFDKAAKEFLVLMLTKEYRICSMSVDLNGIPSAEFKGELSLLDHLSSHLAQFYISQVVHYDGKLLCTNKRYTRLVVWNPCTGQTKWIAQPIDRLWAVEFYTLGSYQDNNSSNKSYKILRHRGHDENQILEIYEIKSSLWRILDVTLDFHLYNGSSVCLKGKTYWFASDKKWEIKPIKFLVSFDYTTEKFARLCLPYPYFNYENVALSVIRDEKLSVLLRIRRINTTNMEIWIRDEIDETKVVSWSKILVVAEIQPGICLSSSFLVDEEKKVVLCSDRWMEEEDVRKSYDLVSIVEEDKEVKQVYCGASTMRSCWPLLFNYAPSLVQIQ</sequence>
<dbReference type="InterPro" id="IPR006527">
    <property type="entry name" value="F-box-assoc_dom_typ1"/>
</dbReference>
<keyword evidence="2" id="KW-1185">Reference proteome</keyword>
<feature type="domain" description="F-box" evidence="1">
    <location>
        <begin position="4"/>
        <end position="45"/>
    </location>
</feature>
<dbReference type="InterPro" id="IPR050796">
    <property type="entry name" value="SCF_F-box_component"/>
</dbReference>
<dbReference type="SMART" id="SM00256">
    <property type="entry name" value="FBOX"/>
    <property type="match status" value="1"/>
</dbReference>
<dbReference type="NCBIfam" id="TIGR01640">
    <property type="entry name" value="F_box_assoc_1"/>
    <property type="match status" value="1"/>
</dbReference>
<reference evidence="3" key="2">
    <citation type="submission" date="2025-08" db="UniProtKB">
        <authorList>
            <consortium name="RefSeq"/>
        </authorList>
    </citation>
    <scope>IDENTIFICATION</scope>
    <source>
        <tissue evidence="3">Leaf</tissue>
    </source>
</reference>
<dbReference type="GeneID" id="104707495"/>
<gene>
    <name evidence="3" type="primary">LOC104707495</name>
</gene>
<evidence type="ECO:0000259" key="1">
    <source>
        <dbReference type="SMART" id="SM00256"/>
    </source>
</evidence>
<dbReference type="InterPro" id="IPR017451">
    <property type="entry name" value="F-box-assoc_interact_dom"/>
</dbReference>
<dbReference type="PANTHER" id="PTHR31672">
    <property type="entry name" value="BNACNNG10540D PROTEIN"/>
    <property type="match status" value="1"/>
</dbReference>
<proteinExistence type="predicted"/>
<organism evidence="2 3">
    <name type="scientific">Camelina sativa</name>
    <name type="common">False flax</name>
    <name type="synonym">Myagrum sativum</name>
    <dbReference type="NCBI Taxonomy" id="90675"/>
    <lineage>
        <taxon>Eukaryota</taxon>
        <taxon>Viridiplantae</taxon>
        <taxon>Streptophyta</taxon>
        <taxon>Embryophyta</taxon>
        <taxon>Tracheophyta</taxon>
        <taxon>Spermatophyta</taxon>
        <taxon>Magnoliopsida</taxon>
        <taxon>eudicotyledons</taxon>
        <taxon>Gunneridae</taxon>
        <taxon>Pentapetalae</taxon>
        <taxon>rosids</taxon>
        <taxon>malvids</taxon>
        <taxon>Brassicales</taxon>
        <taxon>Brassicaceae</taxon>
        <taxon>Camelineae</taxon>
        <taxon>Camelina</taxon>
    </lineage>
</organism>
<dbReference type="CDD" id="cd22157">
    <property type="entry name" value="F-box_AtFBW1-like"/>
    <property type="match status" value="1"/>
</dbReference>
<evidence type="ECO:0000313" key="2">
    <source>
        <dbReference type="Proteomes" id="UP000694864"/>
    </source>
</evidence>
<dbReference type="InterPro" id="IPR036047">
    <property type="entry name" value="F-box-like_dom_sf"/>
</dbReference>
<dbReference type="Proteomes" id="UP000694864">
    <property type="component" value="Chromosome 1"/>
</dbReference>
<dbReference type="SUPFAM" id="SSF50965">
    <property type="entry name" value="Galactose oxidase, central domain"/>
    <property type="match status" value="1"/>
</dbReference>
<accession>A0ABM0T7S7</accession>